<proteinExistence type="predicted"/>
<comment type="caution">
    <text evidence="2">The sequence shown here is derived from an EMBL/GenBank/DDBJ whole genome shotgun (WGS) entry which is preliminary data.</text>
</comment>
<evidence type="ECO:0008006" key="4">
    <source>
        <dbReference type="Google" id="ProtNLM"/>
    </source>
</evidence>
<keyword evidence="1" id="KW-0812">Transmembrane</keyword>
<keyword evidence="3" id="KW-1185">Reference proteome</keyword>
<reference evidence="3" key="1">
    <citation type="submission" date="2022-10" db="EMBL/GenBank/DDBJ databases">
        <title>Genome assembly of Pristionchus species.</title>
        <authorList>
            <person name="Yoshida K."/>
            <person name="Sommer R.J."/>
        </authorList>
    </citation>
    <scope>NUCLEOTIDE SEQUENCE [LARGE SCALE GENOMIC DNA]</scope>
    <source>
        <strain evidence="3">RS5460</strain>
    </source>
</reference>
<dbReference type="PANTHER" id="PTHR45830">
    <property type="entry name" value="SERPENTINE RECEPTOR, CLASS I"/>
    <property type="match status" value="1"/>
</dbReference>
<feature type="non-terminal residue" evidence="2">
    <location>
        <position position="205"/>
    </location>
</feature>
<feature type="transmembrane region" description="Helical" evidence="1">
    <location>
        <begin position="140"/>
        <end position="164"/>
    </location>
</feature>
<feature type="transmembrane region" description="Helical" evidence="1">
    <location>
        <begin position="185"/>
        <end position="204"/>
    </location>
</feature>
<keyword evidence="1" id="KW-1133">Transmembrane helix</keyword>
<sequence length="205" mass="23678">MDTTSLLYYYHLDRFYFIPFIQIYQSMYGVAILPLHAVAFYLLICHTKNWATSIKTGYILSQSMMPSHDIWTSFLFRAYAFLPNPIVVCMGPACRWVGPYISLQIEHIFMVHSTAILFYLLLMMQQQVAQINHTYVLPNWVQLLIVCLFYALISMNAVFALFTSGDVPGAQQIIERQQLDWLRRIGTACFIIFGEVGYCGAYTYG</sequence>
<keyword evidence="1" id="KW-0472">Membrane</keyword>
<gene>
    <name evidence="2" type="ORF">PMAYCL1PPCAC_04033</name>
</gene>
<dbReference type="PANTHER" id="PTHR45830:SF15">
    <property type="entry name" value="SERPENTINE RECEPTOR, CLASS I"/>
    <property type="match status" value="1"/>
</dbReference>
<feature type="transmembrane region" description="Helical" evidence="1">
    <location>
        <begin position="108"/>
        <end position="128"/>
    </location>
</feature>
<protein>
    <recommendedName>
        <fullName evidence="4">G protein-coupled receptor</fullName>
    </recommendedName>
</protein>
<name>A0AAN4Z8B0_9BILA</name>
<feature type="transmembrane region" description="Helical" evidence="1">
    <location>
        <begin position="20"/>
        <end position="44"/>
    </location>
</feature>
<accession>A0AAN4Z8B0</accession>
<evidence type="ECO:0000313" key="2">
    <source>
        <dbReference type="EMBL" id="GMR33838.1"/>
    </source>
</evidence>
<dbReference type="AlphaFoldDB" id="A0AAN4Z8B0"/>
<dbReference type="Proteomes" id="UP001328107">
    <property type="component" value="Unassembled WGS sequence"/>
</dbReference>
<evidence type="ECO:0000313" key="3">
    <source>
        <dbReference type="Proteomes" id="UP001328107"/>
    </source>
</evidence>
<organism evidence="2 3">
    <name type="scientific">Pristionchus mayeri</name>
    <dbReference type="NCBI Taxonomy" id="1317129"/>
    <lineage>
        <taxon>Eukaryota</taxon>
        <taxon>Metazoa</taxon>
        <taxon>Ecdysozoa</taxon>
        <taxon>Nematoda</taxon>
        <taxon>Chromadorea</taxon>
        <taxon>Rhabditida</taxon>
        <taxon>Rhabditina</taxon>
        <taxon>Diplogasteromorpha</taxon>
        <taxon>Diplogasteroidea</taxon>
        <taxon>Neodiplogasteridae</taxon>
        <taxon>Pristionchus</taxon>
    </lineage>
</organism>
<dbReference type="EMBL" id="BTRK01000001">
    <property type="protein sequence ID" value="GMR33838.1"/>
    <property type="molecule type" value="Genomic_DNA"/>
</dbReference>
<evidence type="ECO:0000256" key="1">
    <source>
        <dbReference type="SAM" id="Phobius"/>
    </source>
</evidence>